<evidence type="ECO:0000313" key="22">
    <source>
        <dbReference type="EMBL" id="PTP38623.1"/>
    </source>
</evidence>
<comment type="subcellular location">
    <subcellularLocation>
        <location evidence="1 11">Cytoplasm</location>
    </subcellularLocation>
</comment>
<dbReference type="GO" id="GO:0016887">
    <property type="term" value="F:ATP hydrolysis activity"/>
    <property type="evidence" value="ECO:0007669"/>
    <property type="project" value="InterPro"/>
</dbReference>
<dbReference type="EMBL" id="PIFK01000007">
    <property type="protein sequence ID" value="PTP38623.1"/>
    <property type="molecule type" value="Genomic_DNA"/>
</dbReference>
<dbReference type="FunFam" id="1.10.8.60:FF:000027">
    <property type="entry name" value="ATP-dependent protease ATPase subunit HslU"/>
    <property type="match status" value="1"/>
</dbReference>
<evidence type="ECO:0000256" key="10">
    <source>
        <dbReference type="ARBA" id="ARBA00082554"/>
    </source>
</evidence>
<dbReference type="EMBL" id="LIZK01000011">
    <property type="protein sequence ID" value="KPL92559.1"/>
    <property type="molecule type" value="Genomic_DNA"/>
</dbReference>
<dbReference type="Proteomes" id="UP001177935">
    <property type="component" value="Unassembled WGS sequence"/>
</dbReference>
<evidence type="ECO:0000259" key="13">
    <source>
        <dbReference type="SMART" id="SM01086"/>
    </source>
</evidence>
<accession>A0A1C3J341</accession>
<dbReference type="EMBL" id="JAUYVL010000011">
    <property type="protein sequence ID" value="MDP2502474.1"/>
    <property type="molecule type" value="Genomic_DNA"/>
</dbReference>
<dbReference type="EMBL" id="PIGA01000011">
    <property type="protein sequence ID" value="PTP20140.1"/>
    <property type="molecule type" value="Genomic_DNA"/>
</dbReference>
<evidence type="ECO:0000313" key="16">
    <source>
        <dbReference type="EMBL" id="MDP2490446.1"/>
    </source>
</evidence>
<evidence type="ECO:0000313" key="29">
    <source>
        <dbReference type="Proteomes" id="UP001569200"/>
    </source>
</evidence>
<dbReference type="PANTHER" id="PTHR48102">
    <property type="entry name" value="ATP-DEPENDENT CLP PROTEASE ATP-BINDING SUBUNIT CLPX-LIKE, MITOCHONDRIAL-RELATED"/>
    <property type="match status" value="1"/>
</dbReference>
<evidence type="ECO:0000256" key="6">
    <source>
        <dbReference type="ARBA" id="ARBA00023186"/>
    </source>
</evidence>
<evidence type="ECO:0000313" key="25">
    <source>
        <dbReference type="Proteomes" id="UP000244080"/>
    </source>
</evidence>
<feature type="binding site" evidence="11">
    <location>
        <position position="18"/>
    </location>
    <ligand>
        <name>ATP</name>
        <dbReference type="ChEBI" id="CHEBI:30616"/>
    </ligand>
</feature>
<evidence type="ECO:0000256" key="9">
    <source>
        <dbReference type="ARBA" id="ARBA00070260"/>
    </source>
</evidence>
<dbReference type="Proteomes" id="UP001177883">
    <property type="component" value="Unassembled WGS sequence"/>
</dbReference>
<comment type="similarity">
    <text evidence="2 11">Belongs to the ClpX chaperone family. HslU subfamily.</text>
</comment>
<comment type="subunit">
    <text evidence="8 11">A double ring-shaped homohexamer of HslV is capped on each side by a ring-shaped HslU homohexamer. The assembly of the HslU/HslV complex is dependent on binding of ATP.</text>
</comment>
<proteinExistence type="inferred from homology"/>
<feature type="binding site" evidence="11">
    <location>
        <position position="324"/>
    </location>
    <ligand>
        <name>ATP</name>
        <dbReference type="ChEBI" id="CHEBI:30616"/>
    </ligand>
</feature>
<keyword evidence="15" id="KW-0378">Hydrolase</keyword>
<evidence type="ECO:0000256" key="3">
    <source>
        <dbReference type="ARBA" id="ARBA00022490"/>
    </source>
</evidence>
<dbReference type="InterPro" id="IPR004491">
    <property type="entry name" value="HslU"/>
</dbReference>
<feature type="domain" description="AAA+ ATPase" evidence="12">
    <location>
        <begin position="49"/>
        <end position="335"/>
    </location>
</feature>
<reference evidence="14 23" key="1">
    <citation type="submission" date="2015-08" db="EMBL/GenBank/DDBJ databases">
        <title>Draft Genome Sequence of Vibrio splendidus UCD-SED7.</title>
        <authorList>
            <person name="Lee R.D."/>
            <person name="Lang J.M."/>
            <person name="Coil D.A."/>
            <person name="Jospin G."/>
            <person name="Eisen J.A."/>
        </authorList>
    </citation>
    <scope>NUCLEOTIDE SEQUENCE [LARGE SCALE GENOMIC DNA]</scope>
    <source>
        <strain evidence="14 23">UCD-SED7</strain>
    </source>
</reference>
<dbReference type="PANTHER" id="PTHR48102:SF3">
    <property type="entry name" value="ATP-DEPENDENT PROTEASE ATPASE SUBUNIT HSLU"/>
    <property type="match status" value="1"/>
</dbReference>
<keyword evidence="4 11" id="KW-0547">Nucleotide-binding</keyword>
<keyword evidence="14" id="KW-0645">Protease</keyword>
<evidence type="ECO:0000256" key="2">
    <source>
        <dbReference type="ARBA" id="ARBA00009771"/>
    </source>
</evidence>
<dbReference type="AlphaFoldDB" id="A0A1A6L9G1"/>
<evidence type="ECO:0000313" key="21">
    <source>
        <dbReference type="EMBL" id="PTP20140.1"/>
    </source>
</evidence>
<dbReference type="GO" id="GO:0008233">
    <property type="term" value="F:peptidase activity"/>
    <property type="evidence" value="ECO:0007669"/>
    <property type="project" value="UniProtKB-KW"/>
</dbReference>
<dbReference type="Proteomes" id="UP000235405">
    <property type="component" value="Unassembled WGS sequence"/>
</dbReference>
<evidence type="ECO:0000256" key="4">
    <source>
        <dbReference type="ARBA" id="ARBA00022741"/>
    </source>
</evidence>
<feature type="domain" description="Clp ATPase C-terminal" evidence="13">
    <location>
        <begin position="338"/>
        <end position="437"/>
    </location>
</feature>
<dbReference type="Proteomes" id="UP001569200">
    <property type="component" value="Unassembled WGS sequence"/>
</dbReference>
<dbReference type="Proteomes" id="UP000519158">
    <property type="component" value="Unassembled WGS sequence"/>
</dbReference>
<dbReference type="EMBL" id="JAUYVK010000012">
    <property type="protein sequence ID" value="MDP2490446.1"/>
    <property type="molecule type" value="Genomic_DNA"/>
</dbReference>
<evidence type="ECO:0000313" key="28">
    <source>
        <dbReference type="Proteomes" id="UP001159663"/>
    </source>
</evidence>
<reference evidence="20" key="3">
    <citation type="submission" date="2016-07" db="EMBL/GenBank/DDBJ databases">
        <authorList>
            <person name="Wan K."/>
            <person name="Booth B."/>
            <person name="Spirohn K."/>
            <person name="Hao T."/>
            <person name="Hu Y."/>
            <person name="Calderwood M."/>
            <person name="Hill D."/>
            <person name="Mohr S."/>
            <person name="Vidal M."/>
            <person name="Celniker S."/>
            <person name="Perrimon N."/>
        </authorList>
    </citation>
    <scope>NUCLEOTIDE SEQUENCE</scope>
    <source>
        <strain evidence="20">10N.286.54.F3</strain>
    </source>
</reference>
<dbReference type="InterPro" id="IPR003959">
    <property type="entry name" value="ATPase_AAA_core"/>
</dbReference>
<comment type="function">
    <text evidence="7 11">ATPase subunit of a proteasome-like degradation complex; this subunit has chaperone activity. The binding of ATP and its subsequent hydrolysis by HslU are essential for unfolding of protein substrates subsequently hydrolyzed by HslV. HslU recognizes the N-terminal part of its protein substrates and unfolds these before they are guided to HslV for hydrolysis.</text>
</comment>
<evidence type="ECO:0000256" key="7">
    <source>
        <dbReference type="ARBA" id="ARBA00054052"/>
    </source>
</evidence>
<dbReference type="InterPro" id="IPR003593">
    <property type="entry name" value="AAA+_ATPase"/>
</dbReference>
<evidence type="ECO:0000313" key="17">
    <source>
        <dbReference type="EMBL" id="MDP2502474.1"/>
    </source>
</evidence>
<dbReference type="FunFam" id="3.40.50.300:FF:000213">
    <property type="entry name" value="ATP-dependent protease ATPase subunit HslU"/>
    <property type="match status" value="1"/>
</dbReference>
<dbReference type="NCBIfam" id="TIGR00390">
    <property type="entry name" value="hslU"/>
    <property type="match status" value="1"/>
</dbReference>
<dbReference type="Pfam" id="PF00004">
    <property type="entry name" value="AAA"/>
    <property type="match status" value="1"/>
</dbReference>
<dbReference type="FunFam" id="1.10.8.10:FF:000028">
    <property type="entry name" value="ATP-dependent protease ATPase subunit HslU"/>
    <property type="match status" value="1"/>
</dbReference>
<keyword evidence="6 11" id="KW-0143">Chaperone</keyword>
<name>A0A1A6L9G1_VIBSP</name>
<comment type="caution">
    <text evidence="15">The sequence shown here is derived from an EMBL/GenBank/DDBJ whole genome shotgun (WGS) entry which is preliminary data.</text>
</comment>
<evidence type="ECO:0000313" key="18">
    <source>
        <dbReference type="EMBL" id="MEZ8181479.1"/>
    </source>
</evidence>
<evidence type="ECO:0000313" key="14">
    <source>
        <dbReference type="EMBL" id="KPL92559.1"/>
    </source>
</evidence>
<reference evidence="19 27" key="6">
    <citation type="submission" date="2019-09" db="EMBL/GenBank/DDBJ databases">
        <title>Draft genome sequencing and comparative genomics of hatchery-associated Vibrios.</title>
        <authorList>
            <person name="Kehlet-Delgado H."/>
            <person name="Mueller R.S."/>
        </authorList>
    </citation>
    <scope>NUCLEOTIDE SEQUENCE [LARGE SCALE GENOMIC DNA]</scope>
    <source>
        <strain evidence="19 27">99-70-13A3</strain>
    </source>
</reference>
<feature type="binding site" evidence="11">
    <location>
        <position position="396"/>
    </location>
    <ligand>
        <name>ATP</name>
        <dbReference type="ChEBI" id="CHEBI:30616"/>
    </ligand>
</feature>
<dbReference type="Proteomes" id="UP000244197">
    <property type="component" value="Unassembled WGS sequence"/>
</dbReference>
<dbReference type="RefSeq" id="WP_017077598.1">
    <property type="nucleotide sequence ID" value="NZ_AP025508.1"/>
</dbReference>
<protein>
    <recommendedName>
        <fullName evidence="9 11">ATP-dependent protease ATPase subunit HslU</fullName>
    </recommendedName>
    <alternativeName>
        <fullName evidence="10 11">Unfoldase HslU</fullName>
    </alternativeName>
</protein>
<dbReference type="EMBL" id="JBGOOW010000011">
    <property type="protein sequence ID" value="MEZ8181479.1"/>
    <property type="molecule type" value="Genomic_DNA"/>
</dbReference>
<dbReference type="Proteomes" id="UP000050463">
    <property type="component" value="Unassembled WGS sequence"/>
</dbReference>
<dbReference type="OrthoDB" id="9804062at2"/>
<evidence type="ECO:0000256" key="11">
    <source>
        <dbReference type="HAMAP-Rule" id="MF_00249"/>
    </source>
</evidence>
<dbReference type="InterPro" id="IPR027417">
    <property type="entry name" value="P-loop_NTPase"/>
</dbReference>
<dbReference type="EMBL" id="MCSW01000014">
    <property type="protein sequence ID" value="PMF34856.1"/>
    <property type="molecule type" value="Genomic_DNA"/>
</dbReference>
<dbReference type="SMART" id="SM01086">
    <property type="entry name" value="ClpB_D2-small"/>
    <property type="match status" value="1"/>
</dbReference>
<reference evidence="20" key="5">
    <citation type="journal article" date="2018" name="Nature">
        <title>A major lineage of non-tailed dsDNA viruses as unrecognized killers of marine bacteria.</title>
        <authorList>
            <person name="Kauffman K.M."/>
            <person name="Hussain F.A."/>
            <person name="Yang J."/>
            <person name="Arevalo P."/>
            <person name="Brown J.M."/>
            <person name="Chang W.K."/>
            <person name="VanInsberghe D."/>
            <person name="Elsherbini J."/>
            <person name="Sharma R.S."/>
            <person name="Cutler M.B."/>
            <person name="Kelly L."/>
            <person name="Polz M.F."/>
        </authorList>
    </citation>
    <scope>NUCLEOTIDE SEQUENCE</scope>
    <source>
        <strain evidence="20">10N.286.54.F3</strain>
    </source>
</reference>
<reference evidence="25 26" key="4">
    <citation type="submission" date="2017-11" db="EMBL/GenBank/DDBJ databases">
        <title>Population delineation of vibrios coincides with oyster pathogenicity.</title>
        <authorList>
            <person name="Bruto M."/>
            <person name="Labreuche Y."/>
            <person name="James A."/>
            <person name="Piel D."/>
            <person name="Chenivesse S."/>
            <person name="Petton B."/>
            <person name="Polz M.F."/>
            <person name="Le Roux F."/>
        </authorList>
    </citation>
    <scope>NUCLEOTIDE SEQUENCE [LARGE SCALE GENOMIC DNA]</scope>
    <source>
        <strain evidence="21 25">1F_55</strain>
        <strain evidence="22 26">FF_144</strain>
    </source>
</reference>
<reference evidence="16" key="8">
    <citation type="submission" date="2023-07" db="EMBL/GenBank/DDBJ databases">
        <title>Genome content predicts the carbon catabolic preferences of heterotrophic bacteria.</title>
        <authorList>
            <person name="Gralka M."/>
        </authorList>
    </citation>
    <scope>NUCLEOTIDE SEQUENCE</scope>
    <source>
        <strain evidence="17">6E02</strain>
        <strain evidence="16">6E03</strain>
    </source>
</reference>
<evidence type="ECO:0000313" key="15">
    <source>
        <dbReference type="EMBL" id="MDH5922081.1"/>
    </source>
</evidence>
<reference evidence="15" key="7">
    <citation type="submission" date="2022-01" db="EMBL/GenBank/DDBJ databases">
        <title>Vibrio aestuarianus Clade A and Clade B isolates are associated with Pacific oyster (Crassostrea gigas) disease outbreaks across Ireland.</title>
        <authorList>
            <person name="Coyle N."/>
            <person name="O'Toole C."/>
            <person name="Thomas J.C.L."/>
            <person name="Ryder D."/>
            <person name="Cheslett D."/>
            <person name="Feist S."/>
            <person name="Bean T."/>
            <person name="Joseph A."/>
            <person name="Waina A."/>
            <person name="Feil E."/>
            <person name="Verner-Jeffreys D.W."/>
        </authorList>
    </citation>
    <scope>NUCLEOTIDE SEQUENCE</scope>
    <source>
        <strain evidence="15">S/17/14 A</strain>
    </source>
</reference>
<dbReference type="Pfam" id="PF07724">
    <property type="entry name" value="AAA_2"/>
    <property type="match status" value="1"/>
</dbReference>
<gene>
    <name evidence="11 15" type="primary">hslU</name>
    <name evidence="18" type="ORF">ACED33_12390</name>
    <name evidence="14" type="ORF">AN168_20625</name>
    <name evidence="20" type="ORF">BCV19_02495</name>
    <name evidence="22" type="ORF">CWO07_04800</name>
    <name evidence="21" type="ORF">CWO36_08785</name>
    <name evidence="19" type="ORF">F0234_16485</name>
    <name evidence="15" type="ORF">L8R85_13670</name>
    <name evidence="16" type="ORF">Q8W38_13935</name>
    <name evidence="17" type="ORF">Q8W42_17310</name>
</gene>
<sequence>MSEMTPREIVHELNRHIIGQDNAKRSVAIALRNRWRRMQLEESLRVEVSPKNILMIGPTGVGKTEIARRLAKLANAPFIKVEATKFTEVGYVGKEVETIIRDLTDVAIKMTHQQAMEKVQYRAEEQAEERILDALLPPARDAWGQNEQSTEDTTSSNTRQIFRKKLREGKLDDKEIEVDVAAPQMGVEIMSPPGMEEMTNQLQGMFQNLAGDTKKKRKMKIKDAFKALTEEEAAKLVNQEELKESAIFNAENNGIVFIDEIDKICKRGDSSGPDVSREGVQRDLLPLIEGSTVSTKHGMVKTDHILFITSGAFQVAKPSDLIPELQGRLPIRVELEALSAHDFKRILTEPKASLTEQYIALMKTEDVGIEFTEDGINQIADAAWRVNETTENIGARRLHTVMERLMDEISFDATDRAGSKLLIDEAYVISKLGELVEDEDLSRFIL</sequence>
<evidence type="ECO:0000313" key="19">
    <source>
        <dbReference type="EMBL" id="NOJ14359.1"/>
    </source>
</evidence>
<reference evidence="18 29" key="9">
    <citation type="submission" date="2024-06" db="EMBL/GenBank/DDBJ databases">
        <authorList>
            <person name="Steensen K."/>
            <person name="Seneca J."/>
            <person name="Bartlau N."/>
            <person name="Yu A.X."/>
            <person name="Polz M.F."/>
        </authorList>
    </citation>
    <scope>NUCLEOTIDE SEQUENCE [LARGE SCALE GENOMIC DNA]</scope>
    <source>
        <strain evidence="18 29">1F145</strain>
    </source>
</reference>
<dbReference type="Proteomes" id="UP001159663">
    <property type="component" value="Unassembled WGS sequence"/>
</dbReference>
<dbReference type="GO" id="GO:0043335">
    <property type="term" value="P:protein unfolding"/>
    <property type="evidence" value="ECO:0007669"/>
    <property type="project" value="UniProtKB-UniRule"/>
</dbReference>
<dbReference type="InterPro" id="IPR050052">
    <property type="entry name" value="ATP-dep_Clp_protease_ClpX"/>
</dbReference>
<accession>A0A1A6L9G1</accession>
<evidence type="ECO:0000313" key="27">
    <source>
        <dbReference type="Proteomes" id="UP000519158"/>
    </source>
</evidence>
<dbReference type="GO" id="GO:0036402">
    <property type="term" value="F:proteasome-activating activity"/>
    <property type="evidence" value="ECO:0007669"/>
    <property type="project" value="UniProtKB-UniRule"/>
</dbReference>
<evidence type="ECO:0000313" key="24">
    <source>
        <dbReference type="Proteomes" id="UP000235405"/>
    </source>
</evidence>
<dbReference type="FunFam" id="3.40.50.300:FF:000220">
    <property type="entry name" value="ATP-dependent protease ATPase subunit HslU"/>
    <property type="match status" value="1"/>
</dbReference>
<reference evidence="24" key="2">
    <citation type="submission" date="2016-07" db="EMBL/GenBank/DDBJ databases">
        <title>Nontailed viruses are major unrecognized killers of bacteria in the ocean.</title>
        <authorList>
            <person name="Kauffman K."/>
            <person name="Hussain F."/>
            <person name="Yang J."/>
            <person name="Arevalo P."/>
            <person name="Brown J."/>
            <person name="Cutler M."/>
            <person name="Kelly L."/>
            <person name="Polz M.F."/>
        </authorList>
    </citation>
    <scope>NUCLEOTIDE SEQUENCE [LARGE SCALE GENOMIC DNA]</scope>
    <source>
        <strain evidence="24">10N.286.54.F3</strain>
    </source>
</reference>
<keyword evidence="29" id="KW-1185">Reference proteome</keyword>
<dbReference type="Proteomes" id="UP000244080">
    <property type="component" value="Unassembled WGS sequence"/>
</dbReference>
<dbReference type="Gene3D" id="3.40.50.300">
    <property type="entry name" value="P-loop containing nucleotide triphosphate hydrolases"/>
    <property type="match status" value="2"/>
</dbReference>
<dbReference type="EMBL" id="VTXL01000014">
    <property type="protein sequence ID" value="NOJ14359.1"/>
    <property type="molecule type" value="Genomic_DNA"/>
</dbReference>
<feature type="binding site" evidence="11">
    <location>
        <begin position="60"/>
        <end position="65"/>
    </location>
    <ligand>
        <name>ATP</name>
        <dbReference type="ChEBI" id="CHEBI:30616"/>
    </ligand>
</feature>
<evidence type="ECO:0000256" key="8">
    <source>
        <dbReference type="ARBA" id="ARBA00064434"/>
    </source>
</evidence>
<keyword evidence="3 11" id="KW-0963">Cytoplasm</keyword>
<dbReference type="GeneID" id="72397927"/>
<dbReference type="HAMAP" id="MF_00249">
    <property type="entry name" value="HslU"/>
    <property type="match status" value="1"/>
</dbReference>
<dbReference type="NCBIfam" id="NF003544">
    <property type="entry name" value="PRK05201.1"/>
    <property type="match status" value="1"/>
</dbReference>
<keyword evidence="5 11" id="KW-0067">ATP-binding</keyword>
<evidence type="ECO:0000256" key="5">
    <source>
        <dbReference type="ARBA" id="ARBA00022840"/>
    </source>
</evidence>
<dbReference type="CDD" id="cd19498">
    <property type="entry name" value="RecA-like_HslU"/>
    <property type="match status" value="1"/>
</dbReference>
<feature type="binding site" evidence="11">
    <location>
        <position position="259"/>
    </location>
    <ligand>
        <name>ATP</name>
        <dbReference type="ChEBI" id="CHEBI:30616"/>
    </ligand>
</feature>
<organism evidence="15 28">
    <name type="scientific">Vibrio splendidus</name>
    <dbReference type="NCBI Taxonomy" id="29497"/>
    <lineage>
        <taxon>Bacteria</taxon>
        <taxon>Pseudomonadati</taxon>
        <taxon>Pseudomonadota</taxon>
        <taxon>Gammaproteobacteria</taxon>
        <taxon>Vibrionales</taxon>
        <taxon>Vibrionaceae</taxon>
        <taxon>Vibrio</taxon>
    </lineage>
</organism>
<evidence type="ECO:0000256" key="1">
    <source>
        <dbReference type="ARBA" id="ARBA00004496"/>
    </source>
</evidence>
<evidence type="ECO:0000313" key="23">
    <source>
        <dbReference type="Proteomes" id="UP000050463"/>
    </source>
</evidence>
<dbReference type="InterPro" id="IPR019489">
    <property type="entry name" value="Clp_ATPase_C"/>
</dbReference>
<evidence type="ECO:0000259" key="12">
    <source>
        <dbReference type="SMART" id="SM00382"/>
    </source>
</evidence>
<dbReference type="SUPFAM" id="SSF52540">
    <property type="entry name" value="P-loop containing nucleoside triphosphate hydrolases"/>
    <property type="match status" value="1"/>
</dbReference>
<dbReference type="SMART" id="SM00382">
    <property type="entry name" value="AAA"/>
    <property type="match status" value="1"/>
</dbReference>
<dbReference type="Gene3D" id="1.10.8.60">
    <property type="match status" value="1"/>
</dbReference>
<dbReference type="GO" id="GO:0009376">
    <property type="term" value="C:HslUV protease complex"/>
    <property type="evidence" value="ECO:0007669"/>
    <property type="project" value="UniProtKB-UniRule"/>
</dbReference>
<evidence type="ECO:0000313" key="26">
    <source>
        <dbReference type="Proteomes" id="UP000244197"/>
    </source>
</evidence>
<dbReference type="EMBL" id="JAKMYX010000048">
    <property type="protein sequence ID" value="MDH5922081.1"/>
    <property type="molecule type" value="Genomic_DNA"/>
</dbReference>
<dbReference type="GO" id="GO:0005524">
    <property type="term" value="F:ATP binding"/>
    <property type="evidence" value="ECO:0007669"/>
    <property type="project" value="UniProtKB-UniRule"/>
</dbReference>
<evidence type="ECO:0000313" key="20">
    <source>
        <dbReference type="EMBL" id="PMF34856.1"/>
    </source>
</evidence>